<proteinExistence type="predicted"/>
<dbReference type="InterPro" id="IPR049207">
    <property type="entry name" value="DUF4246_N"/>
</dbReference>
<accession>A0A8H3D2K2</accession>
<evidence type="ECO:0000259" key="1">
    <source>
        <dbReference type="Pfam" id="PF14033"/>
    </source>
</evidence>
<dbReference type="Proteomes" id="UP000663861">
    <property type="component" value="Unassembled WGS sequence"/>
</dbReference>
<protein>
    <submittedName>
        <fullName evidence="3">Uncharacterized protein</fullName>
    </submittedName>
</protein>
<dbReference type="EMBL" id="CAJMWY010003759">
    <property type="protein sequence ID" value="CAE6506790.1"/>
    <property type="molecule type" value="Genomic_DNA"/>
</dbReference>
<dbReference type="PANTHER" id="PTHR33119">
    <property type="entry name" value="IFI3P"/>
    <property type="match status" value="1"/>
</dbReference>
<evidence type="ECO:0000313" key="3">
    <source>
        <dbReference type="EMBL" id="CAE6506790.1"/>
    </source>
</evidence>
<sequence length="602" mass="68347">MPQVADLVPGPALSKTNAHRRLEATTIGYDRQLPSVFGYTKHPYSGYDDNRPPAKPLVELEMIQLSARIRQKPSWWTKCRDETILSKWREEALDQAKLMQQSHIDYVLKELDGYANLRDEKSGAEVSCYDGIWQSDILIPIVLKEQLVEGITKLENIPEPKKNWHPRSNRQVLDLVHPSLYPIVYGRTLSYPKDSDDRSPTSLQLRLKPLEDSLRLLWSPEDFCVSKHFQWLPTDFEISEDGISARSLSYINNLHPQEYGLYKSIEELVAAYIPLFERVLTDCIRENHASPERTYSSGSYDWNPYSAPPISTDYSDAQKYSEAYVKWREGCIMGVPHVQKGGYLTGSLEKRLTKHKLGGRTIQVIVKLTSIHLTPGKPEYAGGSWRVEGMVNEAIAASGIYCYDEDNITESRLAFRTVVYPPNYFEDDDKGCVQTWGMPRGVPCINELGSVITRQDRCIAFPNTYQHRVSPFELVDKSKPGHRKIVSLFLVDPAVRLPSTTVVPPQQQEWRTSAIGANPVLKAGFDKLSTEIIDHVHSMAGDTMTRAEADAYRLELIDERMAFEAKNNEASVMMLWYPLYGFENGSIQDEGEGGDDGDDEED</sequence>
<feature type="domain" description="DUF4246" evidence="2">
    <location>
        <begin position="42"/>
        <end position="91"/>
    </location>
</feature>
<feature type="domain" description="DUF4246" evidence="1">
    <location>
        <begin position="102"/>
        <end position="512"/>
    </location>
</feature>
<organism evidence="3 4">
    <name type="scientific">Rhizoctonia solani</name>
    <dbReference type="NCBI Taxonomy" id="456999"/>
    <lineage>
        <taxon>Eukaryota</taxon>
        <taxon>Fungi</taxon>
        <taxon>Dikarya</taxon>
        <taxon>Basidiomycota</taxon>
        <taxon>Agaricomycotina</taxon>
        <taxon>Agaricomycetes</taxon>
        <taxon>Cantharellales</taxon>
        <taxon>Ceratobasidiaceae</taxon>
        <taxon>Rhizoctonia</taxon>
    </lineage>
</organism>
<evidence type="ECO:0000313" key="4">
    <source>
        <dbReference type="Proteomes" id="UP000663861"/>
    </source>
</evidence>
<dbReference type="PANTHER" id="PTHR33119:SF1">
    <property type="entry name" value="FE2OG DIOXYGENASE DOMAIN-CONTAINING PROTEIN"/>
    <property type="match status" value="1"/>
</dbReference>
<dbReference type="InterPro" id="IPR025340">
    <property type="entry name" value="DUF4246"/>
</dbReference>
<comment type="caution">
    <text evidence="3">The sequence shown here is derived from an EMBL/GenBank/DDBJ whole genome shotgun (WGS) entry which is preliminary data.</text>
</comment>
<dbReference type="Pfam" id="PF14033">
    <property type="entry name" value="DUF4246"/>
    <property type="match status" value="1"/>
</dbReference>
<name>A0A8H3D2K2_9AGAM</name>
<evidence type="ECO:0000259" key="2">
    <source>
        <dbReference type="Pfam" id="PF21666"/>
    </source>
</evidence>
<reference evidence="3" key="1">
    <citation type="submission" date="2021-01" db="EMBL/GenBank/DDBJ databases">
        <authorList>
            <person name="Kaushik A."/>
        </authorList>
    </citation>
    <scope>NUCLEOTIDE SEQUENCE</scope>
    <source>
        <strain evidence="3">AG4-RS23</strain>
    </source>
</reference>
<dbReference type="Pfam" id="PF21666">
    <property type="entry name" value="DUF4246_N"/>
    <property type="match status" value="1"/>
</dbReference>
<dbReference type="AlphaFoldDB" id="A0A8H3D2K2"/>
<gene>
    <name evidence="3" type="ORF">RDB_LOCUS130878</name>
</gene>
<dbReference type="InterPro" id="IPR049192">
    <property type="entry name" value="DUF4246_C"/>
</dbReference>